<dbReference type="OrthoDB" id="9759709at2"/>
<dbReference type="SUPFAM" id="SSF75005">
    <property type="entry name" value="Arabinanase/levansucrase/invertase"/>
    <property type="match status" value="1"/>
</dbReference>
<evidence type="ECO:0000259" key="4">
    <source>
        <dbReference type="Pfam" id="PF00251"/>
    </source>
</evidence>
<keyword evidence="3" id="KW-0326">Glycosidase</keyword>
<sequence length="316" mass="35070">MLELPDSWVWDFWHAQDDDGTHHLFFLYASRALGDPNLRHRRAAVGHAVSTDLRTWRRVADALVHGSPPAFDQTATWTGSVVRGDDARWHLFYTGTTLTDEGQLVQQVGHATSADLHGWTKREDPVARADARWYEKVGGPAGWIDEHWRDPWVMRDPDGEGWHMLVTARSREGDVAERGVVGHATSPDLFTWTVQPPLTEPRHGFGQLEVFQAAAVEGRDVLVFNCLAGELSPERRERFGHGGIWAAPAASAVGPYDLDAAYLLTDESLYVGKIVDSAEGAVLFAFVNEGPDGAFGGCITDPMPLRWEGERLVVQR</sequence>
<dbReference type="InterPro" id="IPR013148">
    <property type="entry name" value="Glyco_hydro_32_N"/>
</dbReference>
<dbReference type="CDD" id="cd18609">
    <property type="entry name" value="GH32-like"/>
    <property type="match status" value="1"/>
</dbReference>
<organism evidence="5 6">
    <name type="scientific">Miniimonas arenae</name>
    <dbReference type="NCBI Taxonomy" id="676201"/>
    <lineage>
        <taxon>Bacteria</taxon>
        <taxon>Bacillati</taxon>
        <taxon>Actinomycetota</taxon>
        <taxon>Actinomycetes</taxon>
        <taxon>Micrococcales</taxon>
        <taxon>Beutenbergiaceae</taxon>
        <taxon>Miniimonas</taxon>
    </lineage>
</organism>
<dbReference type="EMBL" id="VENP01000037">
    <property type="protein sequence ID" value="TNU73639.1"/>
    <property type="molecule type" value="Genomic_DNA"/>
</dbReference>
<accession>A0A5C5BAX5</accession>
<comment type="caution">
    <text evidence="5">The sequence shown here is derived from an EMBL/GenBank/DDBJ whole genome shotgun (WGS) entry which is preliminary data.</text>
</comment>
<dbReference type="Pfam" id="PF00251">
    <property type="entry name" value="Glyco_hydro_32N"/>
    <property type="match status" value="1"/>
</dbReference>
<dbReference type="RefSeq" id="WP_139987172.1">
    <property type="nucleotide sequence ID" value="NZ_VENP01000037.1"/>
</dbReference>
<dbReference type="AlphaFoldDB" id="A0A5C5BAX5"/>
<protein>
    <submittedName>
        <fullName evidence="5">Glycosyl hydrolase family 32</fullName>
    </submittedName>
</protein>
<dbReference type="Gene3D" id="2.115.10.20">
    <property type="entry name" value="Glycosyl hydrolase domain, family 43"/>
    <property type="match status" value="1"/>
</dbReference>
<dbReference type="Proteomes" id="UP000313849">
    <property type="component" value="Unassembled WGS sequence"/>
</dbReference>
<reference evidence="5 6" key="1">
    <citation type="submission" date="2019-06" db="EMBL/GenBank/DDBJ databases">
        <title>Draft genome sequence of Miniimonas arenae KCTC 19750T isolated from sea sand.</title>
        <authorList>
            <person name="Park S.-J."/>
        </authorList>
    </citation>
    <scope>NUCLEOTIDE SEQUENCE [LARGE SCALE GENOMIC DNA]</scope>
    <source>
        <strain evidence="5 6">KCTC 19750</strain>
    </source>
</reference>
<keyword evidence="6" id="KW-1185">Reference proteome</keyword>
<dbReference type="PANTHER" id="PTHR43101">
    <property type="entry name" value="BETA-FRUCTOSIDASE"/>
    <property type="match status" value="1"/>
</dbReference>
<evidence type="ECO:0000256" key="2">
    <source>
        <dbReference type="ARBA" id="ARBA00022801"/>
    </source>
</evidence>
<gene>
    <name evidence="5" type="ORF">FH969_10220</name>
</gene>
<evidence type="ECO:0000256" key="3">
    <source>
        <dbReference type="ARBA" id="ARBA00023295"/>
    </source>
</evidence>
<evidence type="ECO:0000256" key="1">
    <source>
        <dbReference type="ARBA" id="ARBA00009902"/>
    </source>
</evidence>
<dbReference type="GO" id="GO:0016798">
    <property type="term" value="F:hydrolase activity, acting on glycosyl bonds"/>
    <property type="evidence" value="ECO:0007669"/>
    <property type="project" value="UniProtKB-KW"/>
</dbReference>
<keyword evidence="2 5" id="KW-0378">Hydrolase</keyword>
<dbReference type="InterPro" id="IPR051214">
    <property type="entry name" value="GH32_Enzymes"/>
</dbReference>
<feature type="domain" description="Glycosyl hydrolase family 32 N-terminal" evidence="4">
    <location>
        <begin position="19"/>
        <end position="225"/>
    </location>
</feature>
<evidence type="ECO:0000313" key="5">
    <source>
        <dbReference type="EMBL" id="TNU73639.1"/>
    </source>
</evidence>
<proteinExistence type="inferred from homology"/>
<dbReference type="PANTHER" id="PTHR43101:SF1">
    <property type="entry name" value="BETA-FRUCTOSIDASE"/>
    <property type="match status" value="1"/>
</dbReference>
<comment type="similarity">
    <text evidence="1">Belongs to the glycosyl hydrolase 32 family.</text>
</comment>
<dbReference type="InterPro" id="IPR023296">
    <property type="entry name" value="Glyco_hydro_beta-prop_sf"/>
</dbReference>
<name>A0A5C5BAX5_9MICO</name>
<evidence type="ECO:0000313" key="6">
    <source>
        <dbReference type="Proteomes" id="UP000313849"/>
    </source>
</evidence>